<name>A0A7S3AC28_9RHOD</name>
<feature type="chain" id="PRO_5030851783" description="Sulfotransferase" evidence="1">
    <location>
        <begin position="23"/>
        <end position="312"/>
    </location>
</feature>
<proteinExistence type="predicted"/>
<dbReference type="AlphaFoldDB" id="A0A7S3AC28"/>
<dbReference type="EMBL" id="HBHW01044254">
    <property type="protein sequence ID" value="CAE0066306.1"/>
    <property type="molecule type" value="Transcribed_RNA"/>
</dbReference>
<dbReference type="InterPro" id="IPR027417">
    <property type="entry name" value="P-loop_NTPase"/>
</dbReference>
<dbReference type="SUPFAM" id="SSF52540">
    <property type="entry name" value="P-loop containing nucleoside triphosphate hydrolases"/>
    <property type="match status" value="1"/>
</dbReference>
<organism evidence="2">
    <name type="scientific">Rhodosorus marinus</name>
    <dbReference type="NCBI Taxonomy" id="101924"/>
    <lineage>
        <taxon>Eukaryota</taxon>
        <taxon>Rhodophyta</taxon>
        <taxon>Stylonematophyceae</taxon>
        <taxon>Stylonematales</taxon>
        <taxon>Stylonemataceae</taxon>
        <taxon>Rhodosorus</taxon>
    </lineage>
</organism>
<dbReference type="Gene3D" id="3.40.50.300">
    <property type="entry name" value="P-loop containing nucleotide triphosphate hydrolases"/>
    <property type="match status" value="1"/>
</dbReference>
<accession>A0A7S3AC28</accession>
<reference evidence="2" key="1">
    <citation type="submission" date="2021-01" db="EMBL/GenBank/DDBJ databases">
        <authorList>
            <person name="Corre E."/>
            <person name="Pelletier E."/>
            <person name="Niang G."/>
            <person name="Scheremetjew M."/>
            <person name="Finn R."/>
            <person name="Kale V."/>
            <person name="Holt S."/>
            <person name="Cochrane G."/>
            <person name="Meng A."/>
            <person name="Brown T."/>
            <person name="Cohen L."/>
        </authorList>
    </citation>
    <scope>NUCLEOTIDE SEQUENCE</scope>
    <source>
        <strain evidence="2">CCMP 769</strain>
    </source>
</reference>
<sequence length="312" mass="35604">MASNRTIPVWVTVLLWVGVADAAKKCPPGTAKSFLMGFMGHTGSTAAMSMLHKHTYLDVAWPLVEPMMNHNATTGCDWTRTFFEEPRTTIPGFKLRPHKVLDDKEPWTKLIDDYEVRFVRMIRENLFKAGIGLYSVRVLEDKAAVQGLMKGEEDHCQVHPESCYFNVESVKLLAALMHTVHEGNESVENLAREMNWSCVLDITYEELQRNGEKLMKRIENFLGIPYEGHRPDFQKALGDNPCDVVLNYQDICGYFYNCPLFRPFVEDEEAGCVCKDKEGKYDPVLCDHELLKQAIRADPNEDLKQIGDTHLT</sequence>
<evidence type="ECO:0000256" key="1">
    <source>
        <dbReference type="SAM" id="SignalP"/>
    </source>
</evidence>
<protein>
    <recommendedName>
        <fullName evidence="3">Sulfotransferase</fullName>
    </recommendedName>
</protein>
<keyword evidence="1" id="KW-0732">Signal</keyword>
<evidence type="ECO:0000313" key="2">
    <source>
        <dbReference type="EMBL" id="CAE0066306.1"/>
    </source>
</evidence>
<evidence type="ECO:0008006" key="3">
    <source>
        <dbReference type="Google" id="ProtNLM"/>
    </source>
</evidence>
<gene>
    <name evidence="2" type="ORF">RMAR00112_LOCUS34378</name>
</gene>
<feature type="signal peptide" evidence="1">
    <location>
        <begin position="1"/>
        <end position="22"/>
    </location>
</feature>